<reference evidence="1 2" key="1">
    <citation type="submission" date="2015-07" db="EMBL/GenBank/DDBJ databases">
        <title>Genome sequence of Ornatilinea apprima DSM 23815.</title>
        <authorList>
            <person name="Hemp J."/>
            <person name="Ward L.M."/>
            <person name="Pace L.A."/>
            <person name="Fischer W.W."/>
        </authorList>
    </citation>
    <scope>NUCLEOTIDE SEQUENCE [LARGE SCALE GENOMIC DNA]</scope>
    <source>
        <strain evidence="1 2">P3M-1</strain>
    </source>
</reference>
<dbReference type="GO" id="GO:0008897">
    <property type="term" value="F:holo-[acyl-carrier-protein] synthase activity"/>
    <property type="evidence" value="ECO:0007669"/>
    <property type="project" value="InterPro"/>
</dbReference>
<proteinExistence type="predicted"/>
<organism evidence="1 2">
    <name type="scientific">Ornatilinea apprima</name>
    <dbReference type="NCBI Taxonomy" id="1134406"/>
    <lineage>
        <taxon>Bacteria</taxon>
        <taxon>Bacillati</taxon>
        <taxon>Chloroflexota</taxon>
        <taxon>Anaerolineae</taxon>
        <taxon>Anaerolineales</taxon>
        <taxon>Anaerolineaceae</taxon>
        <taxon>Ornatilinea</taxon>
    </lineage>
</organism>
<dbReference type="Proteomes" id="UP000050417">
    <property type="component" value="Unassembled WGS sequence"/>
</dbReference>
<evidence type="ECO:0000313" key="1">
    <source>
        <dbReference type="EMBL" id="KPL73758.1"/>
    </source>
</evidence>
<gene>
    <name evidence="1" type="ORF">ADN00_14430</name>
</gene>
<dbReference type="SUPFAM" id="SSF56214">
    <property type="entry name" value="4'-phosphopantetheinyl transferase"/>
    <property type="match status" value="1"/>
</dbReference>
<evidence type="ECO:0008006" key="3">
    <source>
        <dbReference type="Google" id="ProtNLM"/>
    </source>
</evidence>
<name>A0A0P6XWS1_9CHLR</name>
<keyword evidence="2" id="KW-1185">Reference proteome</keyword>
<dbReference type="EMBL" id="LGCL01000034">
    <property type="protein sequence ID" value="KPL73758.1"/>
    <property type="molecule type" value="Genomic_DNA"/>
</dbReference>
<sequence length="264" mass="29517">MGKTGTENKRMYDSPPIIYWTLYEAGDYRSGLVPMTPASFLHPLELQRMEEVRLRLRRDAFLIGRWAAKALLKRTQPAMQHLPLCRVFLGGDVNGLMDLTTDRQTVSGCLAISTSGRQAFCAVTYRDDLPLGASLEHIHPRADSFLVDYFTRLEIQELRGYPAAVQNAWMALGWSVKAAVLTALGTELRVEAREIVVSIPNLLAAKNPMQAWLPVELISAPGGGDGWKVMWQLRGEYIFTIAVWMGKSAIFQPVIKEVTLPEEA</sequence>
<comment type="caution">
    <text evidence="1">The sequence shown here is derived from an EMBL/GenBank/DDBJ whole genome shotgun (WGS) entry which is preliminary data.</text>
</comment>
<protein>
    <recommendedName>
        <fullName evidence="3">4'-phosphopantetheinyl transferase domain-containing protein</fullName>
    </recommendedName>
</protein>
<dbReference type="AlphaFoldDB" id="A0A0P6XWS1"/>
<dbReference type="GO" id="GO:0000287">
    <property type="term" value="F:magnesium ion binding"/>
    <property type="evidence" value="ECO:0007669"/>
    <property type="project" value="InterPro"/>
</dbReference>
<accession>A0A0P6XWS1</accession>
<dbReference type="Gene3D" id="3.90.470.20">
    <property type="entry name" value="4'-phosphopantetheinyl transferase domain"/>
    <property type="match status" value="1"/>
</dbReference>
<dbReference type="InterPro" id="IPR037143">
    <property type="entry name" value="4-PPantetheinyl_Trfase_dom_sf"/>
</dbReference>
<evidence type="ECO:0000313" key="2">
    <source>
        <dbReference type="Proteomes" id="UP000050417"/>
    </source>
</evidence>
<dbReference type="STRING" id="1134406.ADN00_14430"/>